<feature type="domain" description="Sulfatase-modifying factor enzyme-like" evidence="1">
    <location>
        <begin position="6"/>
        <end position="274"/>
    </location>
</feature>
<dbReference type="SUPFAM" id="SSF56436">
    <property type="entry name" value="C-type lectin-like"/>
    <property type="match status" value="1"/>
</dbReference>
<name>A0A840VZT7_9ACTN</name>
<evidence type="ECO:0000313" key="3">
    <source>
        <dbReference type="Proteomes" id="UP000579647"/>
    </source>
</evidence>
<dbReference type="GO" id="GO:0120147">
    <property type="term" value="F:formylglycine-generating oxidase activity"/>
    <property type="evidence" value="ECO:0007669"/>
    <property type="project" value="TreeGrafter"/>
</dbReference>
<dbReference type="AlphaFoldDB" id="A0A840VZT7"/>
<dbReference type="InterPro" id="IPR016187">
    <property type="entry name" value="CTDL_fold"/>
</dbReference>
<dbReference type="InterPro" id="IPR005532">
    <property type="entry name" value="SUMF_dom"/>
</dbReference>
<sequence length="283" mass="31965">MIPTEANGMVTVPGGKTLVGAPEGERKWMRDHYPDAPAILHGTMVPMRAAHVDPFAIGVFSVTNSAFADFVSDGGYERPELWVPLGWRWRRAKGISAPAFWDRDGWREWRREERPVVGVSWFEADAYARWSGARLPSEAEWERAARGDDGRRFPWGDEFDPAAANTSERWLGRTITSMRDWQVSFADRRPWRDACLTLPDLDGDGQSSPFGVRSMSGNVWEWCADAQFGTGATVPERVCRGGSFGYPSWSARVFDRGHHPPWWRGLGNGFRCVRTPVHNPRAE</sequence>
<evidence type="ECO:0000259" key="1">
    <source>
        <dbReference type="Pfam" id="PF03781"/>
    </source>
</evidence>
<dbReference type="Pfam" id="PF03781">
    <property type="entry name" value="FGE-sulfatase"/>
    <property type="match status" value="1"/>
</dbReference>
<dbReference type="PANTHER" id="PTHR23150:SF19">
    <property type="entry name" value="FORMYLGLYCINE-GENERATING ENZYME"/>
    <property type="match status" value="1"/>
</dbReference>
<organism evidence="2 3">
    <name type="scientific">Nocardiopsis metallicus</name>
    <dbReference type="NCBI Taxonomy" id="179819"/>
    <lineage>
        <taxon>Bacteria</taxon>
        <taxon>Bacillati</taxon>
        <taxon>Actinomycetota</taxon>
        <taxon>Actinomycetes</taxon>
        <taxon>Streptosporangiales</taxon>
        <taxon>Nocardiopsidaceae</taxon>
        <taxon>Nocardiopsis</taxon>
    </lineage>
</organism>
<proteinExistence type="predicted"/>
<protein>
    <submittedName>
        <fullName evidence="2">Formylglycine-generating enzyme required for sulfatase activity</fullName>
    </submittedName>
</protein>
<dbReference type="RefSeq" id="WP_221318721.1">
    <property type="nucleotide sequence ID" value="NZ_BAAAKM010000103.1"/>
</dbReference>
<dbReference type="EMBL" id="JACHDO010000001">
    <property type="protein sequence ID" value="MBB5489989.1"/>
    <property type="molecule type" value="Genomic_DNA"/>
</dbReference>
<reference evidence="2 3" key="1">
    <citation type="submission" date="2020-08" db="EMBL/GenBank/DDBJ databases">
        <title>Sequencing the genomes of 1000 actinobacteria strains.</title>
        <authorList>
            <person name="Klenk H.-P."/>
        </authorList>
    </citation>
    <scope>NUCLEOTIDE SEQUENCE [LARGE SCALE GENOMIC DNA]</scope>
    <source>
        <strain evidence="2 3">DSM 44598</strain>
    </source>
</reference>
<gene>
    <name evidence="2" type="ORF">HNR07_001126</name>
</gene>
<dbReference type="PANTHER" id="PTHR23150">
    <property type="entry name" value="SULFATASE MODIFYING FACTOR 1, 2"/>
    <property type="match status" value="1"/>
</dbReference>
<accession>A0A840VZT7</accession>
<evidence type="ECO:0000313" key="2">
    <source>
        <dbReference type="EMBL" id="MBB5489989.1"/>
    </source>
</evidence>
<keyword evidence="3" id="KW-1185">Reference proteome</keyword>
<dbReference type="InterPro" id="IPR051043">
    <property type="entry name" value="Sulfatase_Mod_Factor_Kinase"/>
</dbReference>
<dbReference type="InterPro" id="IPR042095">
    <property type="entry name" value="SUMF_sf"/>
</dbReference>
<dbReference type="Proteomes" id="UP000579647">
    <property type="component" value="Unassembled WGS sequence"/>
</dbReference>
<comment type="caution">
    <text evidence="2">The sequence shown here is derived from an EMBL/GenBank/DDBJ whole genome shotgun (WGS) entry which is preliminary data.</text>
</comment>
<dbReference type="Gene3D" id="3.90.1580.10">
    <property type="entry name" value="paralog of FGE (formylglycine-generating enzyme)"/>
    <property type="match status" value="1"/>
</dbReference>